<evidence type="ECO:0000259" key="1">
    <source>
        <dbReference type="Pfam" id="PF03807"/>
    </source>
</evidence>
<dbReference type="Proteomes" id="UP000598350">
    <property type="component" value="Unassembled WGS sequence"/>
</dbReference>
<dbReference type="EMBL" id="JABTCG010000001">
    <property type="protein sequence ID" value="MBD0849359.1"/>
    <property type="molecule type" value="Genomic_DNA"/>
</dbReference>
<comment type="caution">
    <text evidence="3">The sequence shown here is derived from an EMBL/GenBank/DDBJ whole genome shotgun (WGS) entry which is preliminary data.</text>
</comment>
<dbReference type="RefSeq" id="WP_188312488.1">
    <property type="nucleotide sequence ID" value="NZ_JABTCG010000001.1"/>
</dbReference>
<dbReference type="InterPro" id="IPR037108">
    <property type="entry name" value="TM1727-like_C_sf"/>
</dbReference>
<dbReference type="InterPro" id="IPR028939">
    <property type="entry name" value="P5C_Rdtase_cat_N"/>
</dbReference>
<dbReference type="Gene3D" id="1.10.1040.20">
    <property type="entry name" value="ProC-like, C-terminal domain"/>
    <property type="match status" value="1"/>
</dbReference>
<evidence type="ECO:0000259" key="2">
    <source>
        <dbReference type="Pfam" id="PF10728"/>
    </source>
</evidence>
<dbReference type="InterPro" id="IPR008927">
    <property type="entry name" value="6-PGluconate_DH-like_C_sf"/>
</dbReference>
<keyword evidence="4" id="KW-1185">Reference proteome</keyword>
<organism evidence="3 4">
    <name type="scientific">Maribacter arenosus</name>
    <dbReference type="NCBI Taxonomy" id="1854708"/>
    <lineage>
        <taxon>Bacteria</taxon>
        <taxon>Pseudomonadati</taxon>
        <taxon>Bacteroidota</taxon>
        <taxon>Flavobacteriia</taxon>
        <taxon>Flavobacteriales</taxon>
        <taxon>Flavobacteriaceae</taxon>
        <taxon>Maribacter</taxon>
    </lineage>
</organism>
<dbReference type="SUPFAM" id="SSF48179">
    <property type="entry name" value="6-phosphogluconate dehydrogenase C-terminal domain-like"/>
    <property type="match status" value="1"/>
</dbReference>
<dbReference type="Pfam" id="PF03807">
    <property type="entry name" value="F420_oxidored"/>
    <property type="match status" value="1"/>
</dbReference>
<dbReference type="InterPro" id="IPR036291">
    <property type="entry name" value="NAD(P)-bd_dom_sf"/>
</dbReference>
<dbReference type="SUPFAM" id="SSF51735">
    <property type="entry name" value="NAD(P)-binding Rossmann-fold domains"/>
    <property type="match status" value="1"/>
</dbReference>
<protein>
    <submittedName>
        <fullName evidence="3">DUF2520 domain-containing protein</fullName>
    </submittedName>
</protein>
<feature type="domain" description="Pyrroline-5-carboxylate reductase catalytic N-terminal" evidence="1">
    <location>
        <begin position="3"/>
        <end position="84"/>
    </location>
</feature>
<dbReference type="Pfam" id="PF10728">
    <property type="entry name" value="DUF2520"/>
    <property type="match status" value="1"/>
</dbReference>
<dbReference type="PANTHER" id="PTHR40459:SF1">
    <property type="entry name" value="CONSERVED HYPOTHETICAL ALANINE AND LEUCINE RICH PROTEIN"/>
    <property type="match status" value="1"/>
</dbReference>
<dbReference type="InterPro" id="IPR018931">
    <property type="entry name" value="DUF2520"/>
</dbReference>
<dbReference type="PANTHER" id="PTHR40459">
    <property type="entry name" value="CONSERVED HYPOTHETICAL ALANINE AND LEUCINE RICH PROTEIN"/>
    <property type="match status" value="1"/>
</dbReference>
<sequence length="251" mass="28151">MIRIVILGAGNVAKHLFKAFMAQEELEVAQVYARNPKMLSYFGANTKTTSDLTKIETADIYVLAVSDDAISELSKQLNLKKGLLVHTSGSVSIKALPKGVRRGVFYPLQTFSANRIVDFKEIPICIETTNKDDFKLLKHMASAISDTVVPLSTKQRKAMHLAAVFANNFTNHMYHLSHELCEQKEIPFELLFPLIKETARKLEGLSPFDAQTGPARRNDKGTIKRHLAQLKSKKQKKIYSLLSKSIRTTYG</sequence>
<proteinExistence type="predicted"/>
<feature type="domain" description="DUF2520" evidence="2">
    <location>
        <begin position="122"/>
        <end position="246"/>
    </location>
</feature>
<name>A0ABR7VBD1_9FLAO</name>
<accession>A0ABR7VBD1</accession>
<gene>
    <name evidence="3" type="ORF">HPE63_01655</name>
</gene>
<reference evidence="3 4" key="1">
    <citation type="submission" date="2020-05" db="EMBL/GenBank/DDBJ databases">
        <title>The draft genome sequence of Maribacter arenosus CAU 1321.</title>
        <authorList>
            <person name="Mu L."/>
        </authorList>
    </citation>
    <scope>NUCLEOTIDE SEQUENCE [LARGE SCALE GENOMIC DNA]</scope>
    <source>
        <strain evidence="3 4">CAU 1321</strain>
    </source>
</reference>
<evidence type="ECO:0000313" key="4">
    <source>
        <dbReference type="Proteomes" id="UP000598350"/>
    </source>
</evidence>
<dbReference type="Gene3D" id="3.40.50.720">
    <property type="entry name" value="NAD(P)-binding Rossmann-like Domain"/>
    <property type="match status" value="1"/>
</dbReference>
<evidence type="ECO:0000313" key="3">
    <source>
        <dbReference type="EMBL" id="MBD0849359.1"/>
    </source>
</evidence>